<dbReference type="Gene3D" id="3.40.50.300">
    <property type="entry name" value="P-loop containing nucleotide triphosphate hydrolases"/>
    <property type="match status" value="1"/>
</dbReference>
<evidence type="ECO:0000259" key="4">
    <source>
        <dbReference type="Pfam" id="PF00005"/>
    </source>
</evidence>
<dbReference type="GO" id="GO:0005524">
    <property type="term" value="F:ATP binding"/>
    <property type="evidence" value="ECO:0007669"/>
    <property type="project" value="UniProtKB-KW"/>
</dbReference>
<accession>A0A2A2AF80</accession>
<evidence type="ECO:0000313" key="5">
    <source>
        <dbReference type="EMBL" id="PAT36391.1"/>
    </source>
</evidence>
<dbReference type="InterPro" id="IPR003439">
    <property type="entry name" value="ABC_transporter-like_ATP-bd"/>
</dbReference>
<evidence type="ECO:0000313" key="6">
    <source>
        <dbReference type="Proteomes" id="UP000218054"/>
    </source>
</evidence>
<dbReference type="PANTHER" id="PTHR43158">
    <property type="entry name" value="SKFA PEPTIDE EXPORT ATP-BINDING PROTEIN SKFE"/>
    <property type="match status" value="1"/>
</dbReference>
<gene>
    <name evidence="5" type="ORF">CK625_11430</name>
</gene>
<dbReference type="EMBL" id="NSJB01000011">
    <property type="protein sequence ID" value="PAT36391.1"/>
    <property type="molecule type" value="Genomic_DNA"/>
</dbReference>
<dbReference type="PANTHER" id="PTHR43158:SF2">
    <property type="entry name" value="SKFA PEPTIDE EXPORT ATP-BINDING PROTEIN SKFE"/>
    <property type="match status" value="1"/>
</dbReference>
<feature type="region of interest" description="Disordered" evidence="3">
    <location>
        <begin position="1"/>
        <end position="20"/>
    </location>
</feature>
<feature type="compositionally biased region" description="Polar residues" evidence="3">
    <location>
        <begin position="1"/>
        <end position="10"/>
    </location>
</feature>
<reference evidence="5 6" key="1">
    <citation type="submission" date="2017-08" db="EMBL/GenBank/DDBJ databases">
        <title>WGS of Clinical strains of the CDC Group NO-1 linked to zoonotic infections in humans.</title>
        <authorList>
            <person name="Bernier A.-M."/>
            <person name="Bernard K."/>
        </authorList>
    </citation>
    <scope>NUCLEOTIDE SEQUENCE [LARGE SCALE GENOMIC DNA]</scope>
    <source>
        <strain evidence="5 6">NML00-0135</strain>
    </source>
</reference>
<dbReference type="Proteomes" id="UP000218054">
    <property type="component" value="Unassembled WGS sequence"/>
</dbReference>
<evidence type="ECO:0000256" key="2">
    <source>
        <dbReference type="ARBA" id="ARBA00022840"/>
    </source>
</evidence>
<evidence type="ECO:0000256" key="3">
    <source>
        <dbReference type="SAM" id="MobiDB-lite"/>
    </source>
</evidence>
<feature type="domain" description="ABC transporter" evidence="4">
    <location>
        <begin position="76"/>
        <end position="200"/>
    </location>
</feature>
<dbReference type="GO" id="GO:0016887">
    <property type="term" value="F:ATP hydrolysis activity"/>
    <property type="evidence" value="ECO:0007669"/>
    <property type="project" value="InterPro"/>
</dbReference>
<dbReference type="AlphaFoldDB" id="A0A2A2AF80"/>
<dbReference type="InterPro" id="IPR027417">
    <property type="entry name" value="P-loop_NTPase"/>
</dbReference>
<organism evidence="5 6">
    <name type="scientific">Vandammella animalimorsus</name>
    <dbReference type="NCBI Taxonomy" id="2029117"/>
    <lineage>
        <taxon>Bacteria</taxon>
        <taxon>Pseudomonadati</taxon>
        <taxon>Pseudomonadota</taxon>
        <taxon>Betaproteobacteria</taxon>
        <taxon>Burkholderiales</taxon>
        <taxon>Comamonadaceae</taxon>
        <taxon>Vandammella</taxon>
    </lineage>
</organism>
<sequence>MQKSNETNTACRPAGTHSDHGRAAIAGSAAARKPTTAAAPCRPTPVLHIHQLHWAWPGAAGPLLALRDWRLGPGLHLLRGAPGSGASTLLRLLGGQLPLDGRSQISAPAQAGGHWQALIQHWDPDQQQHDALPARALLGLPAGAPPSLQRACAELIEGFALAPHLDKPLHMLSSGTRRKVLLSAALLSPRPVLLLDEPCAALDWRSTRVLWHALAVRSRLPGQLVLLGTHQPIEELPPWRWAGVHTLQAGRISSSAPSGRG</sequence>
<evidence type="ECO:0000256" key="1">
    <source>
        <dbReference type="ARBA" id="ARBA00022741"/>
    </source>
</evidence>
<name>A0A2A2AF80_9BURK</name>
<keyword evidence="6" id="KW-1185">Reference proteome</keyword>
<dbReference type="Pfam" id="PF00005">
    <property type="entry name" value="ABC_tran"/>
    <property type="match status" value="1"/>
</dbReference>
<keyword evidence="1" id="KW-0547">Nucleotide-binding</keyword>
<comment type="caution">
    <text evidence="5">The sequence shown here is derived from an EMBL/GenBank/DDBJ whole genome shotgun (WGS) entry which is preliminary data.</text>
</comment>
<protein>
    <recommendedName>
        <fullName evidence="4">ABC transporter domain-containing protein</fullName>
    </recommendedName>
</protein>
<dbReference type="SUPFAM" id="SSF52540">
    <property type="entry name" value="P-loop containing nucleoside triphosphate hydrolases"/>
    <property type="match status" value="1"/>
</dbReference>
<keyword evidence="2" id="KW-0067">ATP-binding</keyword>
<proteinExistence type="predicted"/>